<dbReference type="HOGENOM" id="CLU_053383_3_0_1"/>
<dbReference type="Proteomes" id="UP000012174">
    <property type="component" value="Unassembled WGS sequence"/>
</dbReference>
<gene>
    <name evidence="2" type="ORF">UCREL1_790</name>
</gene>
<accession>M7T6B6</accession>
<dbReference type="eggNOG" id="ENOG502SK62">
    <property type="taxonomic scope" value="Eukaryota"/>
</dbReference>
<sequence length="135" mass="15836">MHLSSKGSDKGLAAETLQTLALLFPSTDRETQKWYSKLPSLDQRAFQCGRLKTDLRQIERFRFWRDRLVMLKQVFDEAQPKTLTQWWYDRRNGVQWYTFWVAAFVLLLTIVFGLIQSIEGAIQVYASLKALSDSR</sequence>
<dbReference type="EMBL" id="KB705512">
    <property type="protein sequence ID" value="EMR72152.1"/>
    <property type="molecule type" value="Genomic_DNA"/>
</dbReference>
<keyword evidence="1" id="KW-0812">Transmembrane</keyword>
<keyword evidence="3" id="KW-1185">Reference proteome</keyword>
<keyword evidence="1" id="KW-1133">Transmembrane helix</keyword>
<evidence type="ECO:0000313" key="3">
    <source>
        <dbReference type="Proteomes" id="UP000012174"/>
    </source>
</evidence>
<dbReference type="OrthoDB" id="5428890at2759"/>
<proteinExistence type="predicted"/>
<dbReference type="AlphaFoldDB" id="M7T6B6"/>
<reference evidence="3" key="1">
    <citation type="journal article" date="2013" name="Genome Announc.">
        <title>Draft genome sequence of the grapevine dieback fungus Eutypa lata UCR-EL1.</title>
        <authorList>
            <person name="Blanco-Ulate B."/>
            <person name="Rolshausen P.E."/>
            <person name="Cantu D."/>
        </authorList>
    </citation>
    <scope>NUCLEOTIDE SEQUENCE [LARGE SCALE GENOMIC DNA]</scope>
    <source>
        <strain evidence="3">UCR-EL1</strain>
    </source>
</reference>
<evidence type="ECO:0000256" key="1">
    <source>
        <dbReference type="SAM" id="Phobius"/>
    </source>
</evidence>
<keyword evidence="1" id="KW-0472">Membrane</keyword>
<name>M7T6B6_EUTLA</name>
<dbReference type="KEGG" id="ela:UCREL1_790"/>
<feature type="transmembrane region" description="Helical" evidence="1">
    <location>
        <begin position="96"/>
        <end position="115"/>
    </location>
</feature>
<evidence type="ECO:0000313" key="2">
    <source>
        <dbReference type="EMBL" id="EMR72152.1"/>
    </source>
</evidence>
<organism evidence="2 3">
    <name type="scientific">Eutypa lata (strain UCR-EL1)</name>
    <name type="common">Grapevine dieback disease fungus</name>
    <name type="synonym">Eutypa armeniacae</name>
    <dbReference type="NCBI Taxonomy" id="1287681"/>
    <lineage>
        <taxon>Eukaryota</taxon>
        <taxon>Fungi</taxon>
        <taxon>Dikarya</taxon>
        <taxon>Ascomycota</taxon>
        <taxon>Pezizomycotina</taxon>
        <taxon>Sordariomycetes</taxon>
        <taxon>Xylariomycetidae</taxon>
        <taxon>Xylariales</taxon>
        <taxon>Diatrypaceae</taxon>
        <taxon>Eutypa</taxon>
    </lineage>
</organism>
<protein>
    <submittedName>
        <fullName evidence="2">Uncharacterized protein</fullName>
    </submittedName>
</protein>